<dbReference type="SUPFAM" id="SSF101874">
    <property type="entry name" value="YceI-like"/>
    <property type="match status" value="1"/>
</dbReference>
<dbReference type="Proteomes" id="UP000659388">
    <property type="component" value="Unassembled WGS sequence"/>
</dbReference>
<dbReference type="InterPro" id="IPR036761">
    <property type="entry name" value="TTHA0802/YceI-like_sf"/>
</dbReference>
<proteinExistence type="predicted"/>
<evidence type="ECO:0000313" key="3">
    <source>
        <dbReference type="EMBL" id="MBL3655831.1"/>
    </source>
</evidence>
<feature type="signal peptide" evidence="1">
    <location>
        <begin position="1"/>
        <end position="19"/>
    </location>
</feature>
<dbReference type="RefSeq" id="WP_202243511.1">
    <property type="nucleotide sequence ID" value="NZ_JAESIY010000003.1"/>
</dbReference>
<dbReference type="InterPro" id="IPR007372">
    <property type="entry name" value="Lipid/polyisoprenoid-bd_YceI"/>
</dbReference>
<dbReference type="Pfam" id="PF04264">
    <property type="entry name" value="YceI"/>
    <property type="match status" value="1"/>
</dbReference>
<evidence type="ECO:0000256" key="1">
    <source>
        <dbReference type="SAM" id="SignalP"/>
    </source>
</evidence>
<comment type="caution">
    <text evidence="3">The sequence shown here is derived from an EMBL/GenBank/DDBJ whole genome shotgun (WGS) entry which is preliminary data.</text>
</comment>
<reference evidence="3" key="1">
    <citation type="submission" date="2021-01" db="EMBL/GenBank/DDBJ databases">
        <title>Fulvivirga kasyanovii gen. nov., sp nov., a novel member of the phylum Bacteroidetes isolated from seawater in a mussel farm.</title>
        <authorList>
            <person name="Zhao L.-H."/>
            <person name="Wang Z.-J."/>
        </authorList>
    </citation>
    <scope>NUCLEOTIDE SEQUENCE</scope>
    <source>
        <strain evidence="3">2943</strain>
    </source>
</reference>
<dbReference type="PANTHER" id="PTHR34406">
    <property type="entry name" value="PROTEIN YCEI"/>
    <property type="match status" value="1"/>
</dbReference>
<feature type="domain" description="Lipid/polyisoprenoid-binding YceI-like" evidence="2">
    <location>
        <begin position="49"/>
        <end position="175"/>
    </location>
</feature>
<feature type="chain" id="PRO_5038025585" evidence="1">
    <location>
        <begin position="20"/>
        <end position="184"/>
    </location>
</feature>
<protein>
    <submittedName>
        <fullName evidence="3">YceI family protein</fullName>
    </submittedName>
</protein>
<evidence type="ECO:0000259" key="2">
    <source>
        <dbReference type="Pfam" id="PF04264"/>
    </source>
</evidence>
<sequence length="184" mass="20967">MNKKHIFLLLILLPFATQAQRLMDRHGKVKFFSEAPLENIEADNSQALAALDLSNGNVAVTMLMKSFHFDKSLMEEHFNENYIESDKFPKATYKGVLKNFKKENLNSIQDSLKLSSQGELSLHGKTNKVSPDVVFYKNGNKLMAKTQFVIKIDDYDVKVPKMMIQNIAEEVLVTAIFSFETETN</sequence>
<dbReference type="AlphaFoldDB" id="A0A937F6B6"/>
<keyword evidence="1" id="KW-0732">Signal</keyword>
<name>A0A937F6B6_9BACT</name>
<gene>
    <name evidence="3" type="ORF">JL102_06800</name>
</gene>
<dbReference type="EMBL" id="JAESIY010000003">
    <property type="protein sequence ID" value="MBL3655831.1"/>
    <property type="molecule type" value="Genomic_DNA"/>
</dbReference>
<dbReference type="PANTHER" id="PTHR34406:SF1">
    <property type="entry name" value="PROTEIN YCEI"/>
    <property type="match status" value="1"/>
</dbReference>
<evidence type="ECO:0000313" key="4">
    <source>
        <dbReference type="Proteomes" id="UP000659388"/>
    </source>
</evidence>
<organism evidence="3 4">
    <name type="scientific">Fulvivirga sediminis</name>
    <dbReference type="NCBI Taxonomy" id="2803949"/>
    <lineage>
        <taxon>Bacteria</taxon>
        <taxon>Pseudomonadati</taxon>
        <taxon>Bacteroidota</taxon>
        <taxon>Cytophagia</taxon>
        <taxon>Cytophagales</taxon>
        <taxon>Fulvivirgaceae</taxon>
        <taxon>Fulvivirga</taxon>
    </lineage>
</organism>
<dbReference type="Gene3D" id="2.40.128.110">
    <property type="entry name" value="Lipid/polyisoprenoid-binding, YceI-like"/>
    <property type="match status" value="1"/>
</dbReference>
<accession>A0A937F6B6</accession>
<keyword evidence="4" id="KW-1185">Reference proteome</keyword>